<name>A0A3E0WV72_9BACI</name>
<comment type="cofactor">
    <cofactor evidence="1">
        <name>pyridoxal 5'-phosphate</name>
        <dbReference type="ChEBI" id="CHEBI:597326"/>
    </cofactor>
</comment>
<dbReference type="AlphaFoldDB" id="A0A3E0WV72"/>
<evidence type="ECO:0000313" key="9">
    <source>
        <dbReference type="Proteomes" id="UP000256488"/>
    </source>
</evidence>
<accession>A0A3E0WV72</accession>
<dbReference type="GO" id="GO:0016831">
    <property type="term" value="F:carboxy-lyase activity"/>
    <property type="evidence" value="ECO:0007669"/>
    <property type="project" value="UniProtKB-KW"/>
</dbReference>
<protein>
    <submittedName>
        <fullName evidence="8">Lysine decarboxylase</fullName>
    </submittedName>
</protein>
<evidence type="ECO:0000256" key="5">
    <source>
        <dbReference type="ARBA" id="ARBA00023239"/>
    </source>
</evidence>
<dbReference type="InterPro" id="IPR036633">
    <property type="entry name" value="Prn/Lys/Arg_de-COase_C_sf"/>
</dbReference>
<evidence type="ECO:0000313" key="8">
    <source>
        <dbReference type="EMBL" id="RFA35896.1"/>
    </source>
</evidence>
<keyword evidence="3" id="KW-0210">Decarboxylase</keyword>
<dbReference type="InterPro" id="IPR000310">
    <property type="entry name" value="Orn/Lys/Arg_deCO2ase_major_dom"/>
</dbReference>
<reference evidence="8 9" key="1">
    <citation type="submission" date="2017-05" db="EMBL/GenBank/DDBJ databases">
        <title>Virgibacillus sp. AK90 isolated from a saltern of Kakinada, India.</title>
        <authorList>
            <person name="Gupta V."/>
            <person name="Sidhu C."/>
            <person name="Korpole S."/>
            <person name="Pinnaka A.K."/>
        </authorList>
    </citation>
    <scope>NUCLEOTIDE SEQUENCE [LARGE SCALE GENOMIC DNA]</scope>
    <source>
        <strain evidence="8 9">AK90</strain>
    </source>
</reference>
<feature type="domain" description="Orn/Lys/Arg decarboxylases family 1 pyridoxal-P attachment site" evidence="6">
    <location>
        <begin position="8"/>
        <end position="305"/>
    </location>
</feature>
<dbReference type="PANTHER" id="PTHR43277:SF3">
    <property type="entry name" value="DECARBOXYLASE, PUTATIVE-RELATED"/>
    <property type="match status" value="1"/>
</dbReference>
<dbReference type="Proteomes" id="UP000256488">
    <property type="component" value="Unassembled WGS sequence"/>
</dbReference>
<evidence type="ECO:0000256" key="2">
    <source>
        <dbReference type="ARBA" id="ARBA00010671"/>
    </source>
</evidence>
<dbReference type="CDD" id="cd00615">
    <property type="entry name" value="Orn_deC_like"/>
    <property type="match status" value="1"/>
</dbReference>
<comment type="caution">
    <text evidence="8">The sequence shown here is derived from an EMBL/GenBank/DDBJ whole genome shotgun (WGS) entry which is preliminary data.</text>
</comment>
<evidence type="ECO:0000256" key="3">
    <source>
        <dbReference type="ARBA" id="ARBA00022793"/>
    </source>
</evidence>
<dbReference type="Pfam" id="PF03711">
    <property type="entry name" value="OKR_DC_1_C"/>
    <property type="match status" value="1"/>
</dbReference>
<dbReference type="PANTHER" id="PTHR43277">
    <property type="entry name" value="ARGININE DECARBOXYLASE"/>
    <property type="match status" value="1"/>
</dbReference>
<dbReference type="Gene3D" id="3.40.640.10">
    <property type="entry name" value="Type I PLP-dependent aspartate aminotransferase-like (Major domain)"/>
    <property type="match status" value="1"/>
</dbReference>
<evidence type="ECO:0000256" key="4">
    <source>
        <dbReference type="ARBA" id="ARBA00022898"/>
    </source>
</evidence>
<sequence length="477" mass="53679">MLKQQHVPLYDALEQFKGKQPTSFHVPGHKNGHIFPHEAREVYQSILQIDMTELTGLDDLHAPTGVIADAEKLAANFFQTEKTFFLVGGSTVGNLAMILAVCKQGDTVIVQRNCHKSIMNGLELSGAKPVFIAPQYDENVHRFTQPSLSVLQKALNQYPHAKAVILTYPDYFGKAYDLRQFIEQIHAFDIPVLVDEAHGVHFSLGENFPPSALHQGADVVVQSAHKMAPAMTMGSYLHYNSRRISKERIAHYLQMLQSSSPSYPLLASLDLARYYLATMQRETMAEVLASAQEVKHIFAQSPYWELITSDDPLKITLHVKAGIVAKEVANLLEKQQIYPELVTEKQILLIHGLAPFKELANVRKALKTVNDQLKNQRKHDTIDVEYDKTALIQELQLSYEVMNRSAVTCIPLSDAAGYIAAEAMIPYPPGIAFILKGERITKAHIKKIQQMKERGIRMQQRHTNSIYVFAEIEEGEE</sequence>
<organism evidence="8 9">
    <name type="scientific">Virgibacillus dokdonensis</name>
    <dbReference type="NCBI Taxonomy" id="302167"/>
    <lineage>
        <taxon>Bacteria</taxon>
        <taxon>Bacillati</taxon>
        <taxon>Bacillota</taxon>
        <taxon>Bacilli</taxon>
        <taxon>Bacillales</taxon>
        <taxon>Bacillaceae</taxon>
        <taxon>Virgibacillus</taxon>
    </lineage>
</organism>
<dbReference type="SUPFAM" id="SSF55904">
    <property type="entry name" value="Ornithine decarboxylase C-terminal domain"/>
    <property type="match status" value="1"/>
</dbReference>
<dbReference type="EMBL" id="NFZX01000009">
    <property type="protein sequence ID" value="RFA35896.1"/>
    <property type="molecule type" value="Genomic_DNA"/>
</dbReference>
<keyword evidence="4" id="KW-0663">Pyridoxal phosphate</keyword>
<evidence type="ECO:0000259" key="7">
    <source>
        <dbReference type="Pfam" id="PF03711"/>
    </source>
</evidence>
<evidence type="ECO:0000259" key="6">
    <source>
        <dbReference type="Pfam" id="PF01276"/>
    </source>
</evidence>
<gene>
    <name evidence="8" type="ORF">CAI16_06600</name>
</gene>
<dbReference type="SUPFAM" id="SSF53383">
    <property type="entry name" value="PLP-dependent transferases"/>
    <property type="match status" value="1"/>
</dbReference>
<dbReference type="InterPro" id="IPR008286">
    <property type="entry name" value="Prn/Lys/Arg_de-COase_C"/>
</dbReference>
<proteinExistence type="inferred from homology"/>
<dbReference type="Pfam" id="PF01276">
    <property type="entry name" value="OKR_DC_1"/>
    <property type="match status" value="1"/>
</dbReference>
<dbReference type="InterPro" id="IPR015421">
    <property type="entry name" value="PyrdxlP-dep_Trfase_major"/>
</dbReference>
<dbReference type="InterPro" id="IPR015424">
    <property type="entry name" value="PyrdxlP-dep_Trfase"/>
</dbReference>
<dbReference type="InterPro" id="IPR052357">
    <property type="entry name" value="Orn_Lys_Arg_decarboxylase-I"/>
</dbReference>
<evidence type="ECO:0000256" key="1">
    <source>
        <dbReference type="ARBA" id="ARBA00001933"/>
    </source>
</evidence>
<dbReference type="Gene3D" id="3.90.105.10">
    <property type="entry name" value="Molybdopterin biosynthesis moea protein, domain 2"/>
    <property type="match status" value="1"/>
</dbReference>
<feature type="domain" description="Orn/Lys/Arg decarboxylase C-terminal" evidence="7">
    <location>
        <begin position="396"/>
        <end position="448"/>
    </location>
</feature>
<comment type="similarity">
    <text evidence="2">Belongs to the Orn/Lys/Arg decarboxylase class-I family.</text>
</comment>
<keyword evidence="5" id="KW-0456">Lyase</keyword>